<dbReference type="Proteomes" id="UP000667802">
    <property type="component" value="Unassembled WGS sequence"/>
</dbReference>
<sequence length="108" mass="12515">METVTHSHEHHSYHLPKYEKSRCSKVLAPLGYLVDAIPVKNSRFAHLICQVIPCCCPFERDIKLFGRRFHIPSLCKLNPLYDNFVGLRFRALAYLSDDCGEDITKYIC</sequence>
<dbReference type="RefSeq" id="WP_208343302.1">
    <property type="nucleotide sequence ID" value="NZ_CAWQFN010000290.1"/>
</dbReference>
<keyword evidence="3" id="KW-1185">Reference proteome</keyword>
<dbReference type="Pfam" id="PF06967">
    <property type="entry name" value="Mo-nitro_C"/>
    <property type="match status" value="1"/>
</dbReference>
<evidence type="ECO:0000259" key="1">
    <source>
        <dbReference type="Pfam" id="PF06967"/>
    </source>
</evidence>
<protein>
    <submittedName>
        <fullName evidence="2">Mo-dependent nitrogenase C-terminal domain-containing protein</fullName>
    </submittedName>
</protein>
<reference evidence="3" key="1">
    <citation type="journal article" date="2021" name="Science">
        <title>Hunting the eagle killer: A cyanobacterial neurotoxin causes vacuolar myelinopathy.</title>
        <authorList>
            <person name="Breinlinger S."/>
            <person name="Phillips T.J."/>
            <person name="Haram B.N."/>
            <person name="Mares J."/>
            <person name="Martinez Yerena J.A."/>
            <person name="Hrouzek P."/>
            <person name="Sobotka R."/>
            <person name="Henderson W.M."/>
            <person name="Schmieder P."/>
            <person name="Williams S.M."/>
            <person name="Lauderdale J.D."/>
            <person name="Wilde H.D."/>
            <person name="Gerrin W."/>
            <person name="Kust A."/>
            <person name="Washington J.W."/>
            <person name="Wagner C."/>
            <person name="Geier B."/>
            <person name="Liebeke M."/>
            <person name="Enke H."/>
            <person name="Niedermeyer T.H.J."/>
            <person name="Wilde S.B."/>
        </authorList>
    </citation>
    <scope>NUCLEOTIDE SEQUENCE [LARGE SCALE GENOMIC DNA]</scope>
    <source>
        <strain evidence="3">Thurmond2011</strain>
    </source>
</reference>
<evidence type="ECO:0000313" key="2">
    <source>
        <dbReference type="EMBL" id="MDR9897071.1"/>
    </source>
</evidence>
<organism evidence="2 3">
    <name type="scientific">Aetokthonos hydrillicola Thurmond2011</name>
    <dbReference type="NCBI Taxonomy" id="2712845"/>
    <lineage>
        <taxon>Bacteria</taxon>
        <taxon>Bacillati</taxon>
        <taxon>Cyanobacteriota</taxon>
        <taxon>Cyanophyceae</taxon>
        <taxon>Nostocales</taxon>
        <taxon>Hapalosiphonaceae</taxon>
        <taxon>Aetokthonos</taxon>
    </lineage>
</organism>
<feature type="domain" description="Mo-dependent nitrogenase C-terminal" evidence="1">
    <location>
        <begin position="27"/>
        <end position="107"/>
    </location>
</feature>
<proteinExistence type="predicted"/>
<dbReference type="InterPro" id="IPR009717">
    <property type="entry name" value="Mo-dep_Nase_C"/>
</dbReference>
<name>A0AAP5I8Y7_9CYAN</name>
<evidence type="ECO:0000313" key="3">
    <source>
        <dbReference type="Proteomes" id="UP000667802"/>
    </source>
</evidence>
<dbReference type="AlphaFoldDB" id="A0AAP5I8Y7"/>
<comment type="caution">
    <text evidence="2">The sequence shown here is derived from an EMBL/GenBank/DDBJ whole genome shotgun (WGS) entry which is preliminary data.</text>
</comment>
<gene>
    <name evidence="2" type="ORF">G7B40_021245</name>
</gene>
<dbReference type="EMBL" id="JAALHA020000010">
    <property type="protein sequence ID" value="MDR9897071.1"/>
    <property type="molecule type" value="Genomic_DNA"/>
</dbReference>
<accession>A0AAP5I8Y7</accession>